<dbReference type="InterPro" id="IPR007236">
    <property type="entry name" value="SlyX"/>
</dbReference>
<feature type="compositionally biased region" description="Gly residues" evidence="2">
    <location>
        <begin position="74"/>
        <end position="89"/>
    </location>
</feature>
<comment type="caution">
    <text evidence="3">The sequence shown here is derived from an EMBL/GenBank/DDBJ whole genome shotgun (WGS) entry which is preliminary data.</text>
</comment>
<evidence type="ECO:0000256" key="2">
    <source>
        <dbReference type="SAM" id="MobiDB-lite"/>
    </source>
</evidence>
<protein>
    <recommendedName>
        <fullName evidence="5">SlyX protein</fullName>
    </recommendedName>
</protein>
<dbReference type="EMBL" id="QOQW01000004">
    <property type="protein sequence ID" value="RCK80824.1"/>
    <property type="molecule type" value="Genomic_DNA"/>
</dbReference>
<evidence type="ECO:0000313" key="3">
    <source>
        <dbReference type="EMBL" id="RCK80824.1"/>
    </source>
</evidence>
<evidence type="ECO:0000313" key="4">
    <source>
        <dbReference type="Proteomes" id="UP000252355"/>
    </source>
</evidence>
<evidence type="ECO:0008006" key="5">
    <source>
        <dbReference type="Google" id="ProtNLM"/>
    </source>
</evidence>
<feature type="coiled-coil region" evidence="1">
    <location>
        <begin position="42"/>
        <end position="69"/>
    </location>
</feature>
<dbReference type="Proteomes" id="UP000252355">
    <property type="component" value="Unassembled WGS sequence"/>
</dbReference>
<sequence length="95" mass="10331">MTPDHRKSHPPATALAAESGDPALERRLLELETRLAHLSRFVEELNEVVTEQATRIERLEREYAHLRCRAGFTPSGGFGTLGTPSGAGPGDPQTP</sequence>
<feature type="region of interest" description="Disordered" evidence="2">
    <location>
        <begin position="74"/>
        <end position="95"/>
    </location>
</feature>
<dbReference type="Pfam" id="PF04102">
    <property type="entry name" value="SlyX"/>
    <property type="match status" value="1"/>
</dbReference>
<keyword evidence="1" id="KW-0175">Coiled coil</keyword>
<dbReference type="Gene3D" id="1.20.5.300">
    <property type="match status" value="1"/>
</dbReference>
<proteinExistence type="predicted"/>
<organism evidence="3 4">
    <name type="scientific">Candidatus Ozemobacter sibiricus</name>
    <dbReference type="NCBI Taxonomy" id="2268124"/>
    <lineage>
        <taxon>Bacteria</taxon>
        <taxon>Candidatus Ozemobacteria</taxon>
        <taxon>Candidatus Ozemobacterales</taxon>
        <taxon>Candidatus Ozemobacteraceae</taxon>
        <taxon>Candidatus Ozemobacter</taxon>
    </lineage>
</organism>
<accession>A0A367ZRR3</accession>
<feature type="region of interest" description="Disordered" evidence="2">
    <location>
        <begin position="1"/>
        <end position="21"/>
    </location>
</feature>
<dbReference type="AlphaFoldDB" id="A0A367ZRR3"/>
<reference evidence="3 4" key="1">
    <citation type="submission" date="2018-05" db="EMBL/GenBank/DDBJ databases">
        <title>A metagenomic window into the 2 km-deep terrestrial subsurface aquifer revealed taxonomically and functionally diverse microbial community comprising novel uncultured bacterial lineages.</title>
        <authorList>
            <person name="Kadnikov V.V."/>
            <person name="Mardanov A.V."/>
            <person name="Beletsky A.V."/>
            <person name="Banks D."/>
            <person name="Pimenov N.V."/>
            <person name="Frank Y.A."/>
            <person name="Karnachuk O.V."/>
            <person name="Ravin N.V."/>
        </authorList>
    </citation>
    <scope>NUCLEOTIDE SEQUENCE [LARGE SCALE GENOMIC DNA]</scope>
    <source>
        <strain evidence="3">BY5</strain>
    </source>
</reference>
<name>A0A367ZRR3_9BACT</name>
<gene>
    <name evidence="3" type="ORF">OZSIB_2712</name>
</gene>
<evidence type="ECO:0000256" key="1">
    <source>
        <dbReference type="SAM" id="Coils"/>
    </source>
</evidence>